<dbReference type="SUPFAM" id="SSF55909">
    <property type="entry name" value="Pentein"/>
    <property type="match status" value="1"/>
</dbReference>
<dbReference type="InterPro" id="IPR007466">
    <property type="entry name" value="Peptidyl-Arg-deiminase_porph"/>
</dbReference>
<evidence type="ECO:0000313" key="3">
    <source>
        <dbReference type="Proteomes" id="UP000772812"/>
    </source>
</evidence>
<gene>
    <name evidence="2" type="ORF">GWK41_05825</name>
</gene>
<dbReference type="RefSeq" id="WP_200674000.1">
    <property type="nucleotide sequence ID" value="NZ_JAACYA010000002.1"/>
</dbReference>
<keyword evidence="1" id="KW-0378">Hydrolase</keyword>
<name>A0ABS1GI14_9AQUI</name>
<evidence type="ECO:0000256" key="1">
    <source>
        <dbReference type="ARBA" id="ARBA00022801"/>
    </source>
</evidence>
<comment type="caution">
    <text evidence="2">The sequence shown here is derived from an EMBL/GenBank/DDBJ whole genome shotgun (WGS) entry which is preliminary data.</text>
</comment>
<dbReference type="PANTHER" id="PTHR31377">
    <property type="entry name" value="AGMATINE DEIMINASE-RELATED"/>
    <property type="match status" value="1"/>
</dbReference>
<protein>
    <submittedName>
        <fullName evidence="2">Agmatine deiminase family protein</fullName>
    </submittedName>
</protein>
<proteinExistence type="predicted"/>
<dbReference type="Gene3D" id="3.75.10.10">
    <property type="entry name" value="L-arginine/glycine Amidinotransferase, Chain A"/>
    <property type="match status" value="1"/>
</dbReference>
<dbReference type="PANTHER" id="PTHR31377:SF0">
    <property type="entry name" value="AGMATINE DEIMINASE-RELATED"/>
    <property type="match status" value="1"/>
</dbReference>
<evidence type="ECO:0000313" key="2">
    <source>
        <dbReference type="EMBL" id="MBK3332579.1"/>
    </source>
</evidence>
<sequence>MNGYTMPAEWEKHMGTVTTYPHSYENFFDRLEQARETFVKMVAVISQSENVFINVNSEEDRRDLIDRLNAVTNAKKENVHIFINETDDVWCRDYCPVFVKDSKGETVALKFRFNAWGEKYPYEKDQKAGEKIPQFLGIKRIDVNMVLEGGSIEVNGKGVLITTESCLLNKNRNPQMSREEIEQNLKKYLGVEKILWLKEGILGDDTDGHVDDITRFVKYDTVVTAIEKDKNDPNYEPLMENFERLKKFTNTDGKPLRIITLPMPQPVYYQYPDSNVPQRLPASYANFYITNRHVIVPTFNCKNDEIALQILQRLFPERKVVGIYAYDILVGLGGFHCLTMQVPQ</sequence>
<organism evidence="2 3">
    <name type="scientific">Persephonella atlantica</name>
    <dbReference type="NCBI Taxonomy" id="2699429"/>
    <lineage>
        <taxon>Bacteria</taxon>
        <taxon>Pseudomonadati</taxon>
        <taxon>Aquificota</taxon>
        <taxon>Aquificia</taxon>
        <taxon>Aquificales</taxon>
        <taxon>Hydrogenothermaceae</taxon>
        <taxon>Persephonella</taxon>
    </lineage>
</organism>
<accession>A0ABS1GI14</accession>
<dbReference type="EMBL" id="JAACYA010000002">
    <property type="protein sequence ID" value="MBK3332579.1"/>
    <property type="molecule type" value="Genomic_DNA"/>
</dbReference>
<dbReference type="Proteomes" id="UP000772812">
    <property type="component" value="Unassembled WGS sequence"/>
</dbReference>
<dbReference type="Pfam" id="PF04371">
    <property type="entry name" value="PAD_porph"/>
    <property type="match status" value="1"/>
</dbReference>
<reference evidence="2 3" key="1">
    <citation type="journal article" date="2021" name="Syst. Appl. Microbiol.">
        <title>Persephonella atlantica sp. nov.: How to adapt to physico-chemical gradients in high temperature hydrothermal habitats.</title>
        <authorList>
            <person name="Francois D.X."/>
            <person name="Godfroy A."/>
            <person name="Mathien C."/>
            <person name="Aube J."/>
            <person name="Cathalot C."/>
            <person name="Lesongeur F."/>
            <person name="L'Haridon S."/>
            <person name="Philippon X."/>
            <person name="Roussel E.G."/>
        </authorList>
    </citation>
    <scope>NUCLEOTIDE SEQUENCE [LARGE SCALE GENOMIC DNA]</scope>
    <source>
        <strain evidence="2 3">MO1340</strain>
    </source>
</reference>
<keyword evidence="3" id="KW-1185">Reference proteome</keyword>